<dbReference type="OrthoDB" id="1987578at2759"/>
<sequence length="122" mass="13011">MMTLISLQKSPVCDSALLADAKNSSAFTAMPTMFATDNCNEAHNTMTSPDLLAGASTIIISFLAALHGLPALAKLHPSAKTEALFHELEMGRPITRMEEAYGYRHGLIALLEDLEGHGAIVS</sequence>
<evidence type="ECO:0000313" key="2">
    <source>
        <dbReference type="Proteomes" id="UP000825935"/>
    </source>
</evidence>
<name>A0A8T2TLJ3_CERRI</name>
<gene>
    <name evidence="1" type="ORF">KP509_12G048000</name>
</gene>
<dbReference type="AlphaFoldDB" id="A0A8T2TLJ3"/>
<organism evidence="1 2">
    <name type="scientific">Ceratopteris richardii</name>
    <name type="common">Triangle waterfern</name>
    <dbReference type="NCBI Taxonomy" id="49495"/>
    <lineage>
        <taxon>Eukaryota</taxon>
        <taxon>Viridiplantae</taxon>
        <taxon>Streptophyta</taxon>
        <taxon>Embryophyta</taxon>
        <taxon>Tracheophyta</taxon>
        <taxon>Polypodiopsida</taxon>
        <taxon>Polypodiidae</taxon>
        <taxon>Polypodiales</taxon>
        <taxon>Pteridineae</taxon>
        <taxon>Pteridaceae</taxon>
        <taxon>Parkerioideae</taxon>
        <taxon>Ceratopteris</taxon>
    </lineage>
</organism>
<keyword evidence="2" id="KW-1185">Reference proteome</keyword>
<comment type="caution">
    <text evidence="1">The sequence shown here is derived from an EMBL/GenBank/DDBJ whole genome shotgun (WGS) entry which is preliminary data.</text>
</comment>
<proteinExistence type="predicted"/>
<dbReference type="Proteomes" id="UP000825935">
    <property type="component" value="Chromosome 12"/>
</dbReference>
<protein>
    <submittedName>
        <fullName evidence="1">Uncharacterized protein</fullName>
    </submittedName>
</protein>
<evidence type="ECO:0000313" key="1">
    <source>
        <dbReference type="EMBL" id="KAH7423290.1"/>
    </source>
</evidence>
<dbReference type="EMBL" id="CM035417">
    <property type="protein sequence ID" value="KAH7423290.1"/>
    <property type="molecule type" value="Genomic_DNA"/>
</dbReference>
<reference evidence="1" key="1">
    <citation type="submission" date="2021-08" db="EMBL/GenBank/DDBJ databases">
        <title>WGS assembly of Ceratopteris richardii.</title>
        <authorList>
            <person name="Marchant D.B."/>
            <person name="Chen G."/>
            <person name="Jenkins J."/>
            <person name="Shu S."/>
            <person name="Leebens-Mack J."/>
            <person name="Grimwood J."/>
            <person name="Schmutz J."/>
            <person name="Soltis P."/>
            <person name="Soltis D."/>
            <person name="Chen Z.-H."/>
        </authorList>
    </citation>
    <scope>NUCLEOTIDE SEQUENCE</scope>
    <source>
        <strain evidence="1">Whitten #5841</strain>
        <tissue evidence="1">Leaf</tissue>
    </source>
</reference>
<accession>A0A8T2TLJ3</accession>